<evidence type="ECO:0000256" key="7">
    <source>
        <dbReference type="ARBA" id="ARBA00023136"/>
    </source>
</evidence>
<evidence type="ECO:0000256" key="8">
    <source>
        <dbReference type="ARBA" id="ARBA00037998"/>
    </source>
</evidence>
<dbReference type="NCBIfam" id="TIGR03409">
    <property type="entry name" value="urea_trans_UrtB"/>
    <property type="match status" value="1"/>
</dbReference>
<keyword evidence="2" id="KW-0813">Transport</keyword>
<evidence type="ECO:0000256" key="5">
    <source>
        <dbReference type="ARBA" id="ARBA00022970"/>
    </source>
</evidence>
<comment type="subcellular location">
    <subcellularLocation>
        <location evidence="1">Cell inner membrane</location>
        <topology evidence="1">Multi-pass membrane protein</topology>
    </subcellularLocation>
</comment>
<name>A0ABS1CCP7_9GAMM</name>
<keyword evidence="5" id="KW-0029">Amino-acid transport</keyword>
<comment type="caution">
    <text evidence="11">The sequence shown here is derived from an EMBL/GenBank/DDBJ whole genome shotgun (WGS) entry which is preliminary data.</text>
</comment>
<dbReference type="InterPro" id="IPR001851">
    <property type="entry name" value="ABC_transp_permease"/>
</dbReference>
<keyword evidence="6 10" id="KW-1133">Transmembrane helix</keyword>
<sequence length="592" mass="62709">MRQSCPYRPCSFRLRRRLKSAPPVVAAVAALLLLGTVVTGAAWAQSVTDASAADAGSAVEAPQAPQAATPAPDAGDTVAAAAAPSLPESLAKLADRSFKVKQQAAEDIAASGDPRAVEFLRALLDGDLYYRKDDDRIVFAERSDGGWALTDALTGEDLGEVGRRDARKITINNRMRTALRTDIAALTLASPDAAVRLEAALEMVGTTDPDTLAALEAQRPKEQDAEVLDAIELALAIAGLEAESPDARMEAVAALGASLYPEARNALDELIRVEQDPAVLAAAEAARADTERRVENMRRLETLFFGLSLGSVLVLAAIGLAITFGVMGVINMAHGELIMLGAYTTYLVQLAMPNAIDYSVFVAIPAAFIVAGLFGVAIERGVIRFLYGRPLETLLATFGISLILQQLVRTTISAQNVIVENPSWMSGSLQLNPALSLTFNRVYIFVFALLVFVALLLVLKRTALGLQVRAVSQNRAMARAMGVRSGRVDALTFGLGAGIAGVAGVALSQLTNVGPNMGQAYIIDSFMVVVFGGVGNLWGTLVGGLTLGVANKFMEPWTGAVLAKILVLVFIILFIQWRPRGLFPQRGRAAEG</sequence>
<evidence type="ECO:0000256" key="3">
    <source>
        <dbReference type="ARBA" id="ARBA00022475"/>
    </source>
</evidence>
<dbReference type="PANTHER" id="PTHR11795">
    <property type="entry name" value="BRANCHED-CHAIN AMINO ACID TRANSPORT SYSTEM PERMEASE PROTEIN LIVH"/>
    <property type="match status" value="1"/>
</dbReference>
<proteinExistence type="inferred from homology"/>
<keyword evidence="12" id="KW-1185">Reference proteome</keyword>
<dbReference type="PANTHER" id="PTHR11795:SF447">
    <property type="entry name" value="ABC TRANSPORTER PERMEASE PROTEIN"/>
    <property type="match status" value="1"/>
</dbReference>
<organism evidence="11 12">
    <name type="scientific">Thiohalocapsa halophila</name>
    <dbReference type="NCBI Taxonomy" id="69359"/>
    <lineage>
        <taxon>Bacteria</taxon>
        <taxon>Pseudomonadati</taxon>
        <taxon>Pseudomonadota</taxon>
        <taxon>Gammaproteobacteria</taxon>
        <taxon>Chromatiales</taxon>
        <taxon>Chromatiaceae</taxon>
        <taxon>Thiohalocapsa</taxon>
    </lineage>
</organism>
<feature type="region of interest" description="Disordered" evidence="9">
    <location>
        <begin position="57"/>
        <end position="76"/>
    </location>
</feature>
<feature type="transmembrane region" description="Helical" evidence="10">
    <location>
        <begin position="390"/>
        <end position="408"/>
    </location>
</feature>
<keyword evidence="3" id="KW-1003">Cell membrane</keyword>
<feature type="transmembrane region" description="Helical" evidence="10">
    <location>
        <begin position="442"/>
        <end position="459"/>
    </location>
</feature>
<keyword evidence="7 10" id="KW-0472">Membrane</keyword>
<protein>
    <submittedName>
        <fullName evidence="11">Urea ABC transporter permease subunit UrtB</fullName>
    </submittedName>
</protein>
<evidence type="ECO:0000256" key="1">
    <source>
        <dbReference type="ARBA" id="ARBA00004429"/>
    </source>
</evidence>
<feature type="transmembrane region" description="Helical" evidence="10">
    <location>
        <begin position="488"/>
        <end position="507"/>
    </location>
</feature>
<dbReference type="Proteomes" id="UP000748752">
    <property type="component" value="Unassembled WGS sequence"/>
</dbReference>
<dbReference type="InterPro" id="IPR052157">
    <property type="entry name" value="BCAA_transport_permease"/>
</dbReference>
<dbReference type="CDD" id="cd06582">
    <property type="entry name" value="TM_PBP1_LivH_like"/>
    <property type="match status" value="1"/>
</dbReference>
<evidence type="ECO:0000256" key="4">
    <source>
        <dbReference type="ARBA" id="ARBA00022692"/>
    </source>
</evidence>
<evidence type="ECO:0000313" key="11">
    <source>
        <dbReference type="EMBL" id="MBK1629658.1"/>
    </source>
</evidence>
<accession>A0ABS1CCP7</accession>
<feature type="transmembrane region" description="Helical" evidence="10">
    <location>
        <begin position="527"/>
        <end position="550"/>
    </location>
</feature>
<dbReference type="SMART" id="SM00567">
    <property type="entry name" value="EZ_HEAT"/>
    <property type="match status" value="2"/>
</dbReference>
<keyword evidence="4 10" id="KW-0812">Transmembrane</keyword>
<comment type="similarity">
    <text evidence="8">Belongs to the binding-protein-dependent transport system permease family. LivHM subfamily.</text>
</comment>
<evidence type="ECO:0000256" key="6">
    <source>
        <dbReference type="ARBA" id="ARBA00022989"/>
    </source>
</evidence>
<feature type="transmembrane region" description="Helical" evidence="10">
    <location>
        <begin position="358"/>
        <end position="378"/>
    </location>
</feature>
<feature type="transmembrane region" description="Helical" evidence="10">
    <location>
        <begin position="303"/>
        <end position="330"/>
    </location>
</feature>
<gene>
    <name evidence="11" type="primary">urtB</name>
    <name evidence="11" type="ORF">CKO31_02675</name>
</gene>
<reference evidence="11 12" key="1">
    <citation type="journal article" date="2020" name="Microorganisms">
        <title>Osmotic Adaptation and Compatible Solute Biosynthesis of Phototrophic Bacteria as Revealed from Genome Analyses.</title>
        <authorList>
            <person name="Imhoff J.F."/>
            <person name="Rahn T."/>
            <person name="Kunzel S."/>
            <person name="Keller A."/>
            <person name="Neulinger S.C."/>
        </authorList>
    </citation>
    <scope>NUCLEOTIDE SEQUENCE [LARGE SCALE GENOMIC DNA]</scope>
    <source>
        <strain evidence="11 12">DSM 6210</strain>
    </source>
</reference>
<dbReference type="Pfam" id="PF02653">
    <property type="entry name" value="BPD_transp_2"/>
    <property type="match status" value="1"/>
</dbReference>
<evidence type="ECO:0000256" key="9">
    <source>
        <dbReference type="SAM" id="MobiDB-lite"/>
    </source>
</evidence>
<evidence type="ECO:0000256" key="2">
    <source>
        <dbReference type="ARBA" id="ARBA00022448"/>
    </source>
</evidence>
<evidence type="ECO:0000313" key="12">
    <source>
        <dbReference type="Proteomes" id="UP000748752"/>
    </source>
</evidence>
<dbReference type="EMBL" id="NRRV01000004">
    <property type="protein sequence ID" value="MBK1629658.1"/>
    <property type="molecule type" value="Genomic_DNA"/>
</dbReference>
<dbReference type="InterPro" id="IPR004155">
    <property type="entry name" value="PBS_lyase_HEAT"/>
</dbReference>
<dbReference type="InterPro" id="IPR017779">
    <property type="entry name" value="ABC_UrtB_bac"/>
</dbReference>
<feature type="transmembrane region" description="Helical" evidence="10">
    <location>
        <begin position="557"/>
        <end position="577"/>
    </location>
</feature>
<evidence type="ECO:0000256" key="10">
    <source>
        <dbReference type="SAM" id="Phobius"/>
    </source>
</evidence>
<feature type="transmembrane region" description="Helical" evidence="10">
    <location>
        <begin position="337"/>
        <end position="352"/>
    </location>
</feature>